<evidence type="ECO:0000313" key="7">
    <source>
        <dbReference type="EMBL" id="RVW89261.1"/>
    </source>
</evidence>
<dbReference type="PANTHER" id="PTHR11732">
    <property type="entry name" value="ALDO/KETO REDUCTASE"/>
    <property type="match status" value="1"/>
</dbReference>
<feature type="domain" description="NADP-dependent oxidoreductase" evidence="6">
    <location>
        <begin position="22"/>
        <end position="216"/>
    </location>
</feature>
<proteinExistence type="inferred from homology"/>
<dbReference type="Pfam" id="PF00248">
    <property type="entry name" value="Aldo_ket_red"/>
    <property type="match status" value="2"/>
</dbReference>
<comment type="similarity">
    <text evidence="1">Belongs to the aldo/keto reductase family.</text>
</comment>
<organism evidence="7 8">
    <name type="scientific">Vitis vinifera</name>
    <name type="common">Grape</name>
    <dbReference type="NCBI Taxonomy" id="29760"/>
    <lineage>
        <taxon>Eukaryota</taxon>
        <taxon>Viridiplantae</taxon>
        <taxon>Streptophyta</taxon>
        <taxon>Embryophyta</taxon>
        <taxon>Tracheophyta</taxon>
        <taxon>Spermatophyta</taxon>
        <taxon>Magnoliopsida</taxon>
        <taxon>eudicotyledons</taxon>
        <taxon>Gunneridae</taxon>
        <taxon>Pentapetalae</taxon>
        <taxon>rosids</taxon>
        <taxon>Vitales</taxon>
        <taxon>Vitaceae</taxon>
        <taxon>Viteae</taxon>
        <taxon>Vitis</taxon>
    </lineage>
</organism>
<dbReference type="Proteomes" id="UP000288805">
    <property type="component" value="Unassembled WGS sequence"/>
</dbReference>
<feature type="domain" description="NADP-dependent oxidoreductase" evidence="6">
    <location>
        <begin position="219"/>
        <end position="268"/>
    </location>
</feature>
<feature type="site" description="Lowers pKa of active site Tyr" evidence="5">
    <location>
        <position position="84"/>
    </location>
</feature>
<keyword evidence="2" id="KW-0521">NADP</keyword>
<dbReference type="Gene3D" id="3.20.20.100">
    <property type="entry name" value="NADP-dependent oxidoreductase domain"/>
    <property type="match status" value="1"/>
</dbReference>
<protein>
    <submittedName>
        <fullName evidence="7">Non-functional NADPH-dependent codeinone reductase 2</fullName>
    </submittedName>
</protein>
<reference evidence="7 8" key="1">
    <citation type="journal article" date="2018" name="PLoS Genet.">
        <title>Population sequencing reveals clonal diversity and ancestral inbreeding in the grapevine cultivar Chardonnay.</title>
        <authorList>
            <person name="Roach M.J."/>
            <person name="Johnson D.L."/>
            <person name="Bohlmann J."/>
            <person name="van Vuuren H.J."/>
            <person name="Jones S.J."/>
            <person name="Pretorius I.S."/>
            <person name="Schmidt S.A."/>
            <person name="Borneman A.R."/>
        </authorList>
    </citation>
    <scope>NUCLEOTIDE SEQUENCE [LARGE SCALE GENOMIC DNA]</scope>
    <source>
        <strain evidence="8">cv. Chardonnay</strain>
        <tissue evidence="7">Leaf</tissue>
    </source>
</reference>
<feature type="binding site" evidence="4">
    <location>
        <position position="117"/>
    </location>
    <ligand>
        <name>substrate</name>
    </ligand>
</feature>
<dbReference type="PROSITE" id="PS00798">
    <property type="entry name" value="ALDOKETO_REDUCTASE_1"/>
    <property type="match status" value="1"/>
</dbReference>
<dbReference type="InterPro" id="IPR036812">
    <property type="entry name" value="NAD(P)_OxRdtase_dom_sf"/>
</dbReference>
<dbReference type="InterPro" id="IPR020471">
    <property type="entry name" value="AKR"/>
</dbReference>
<dbReference type="FunFam" id="3.20.20.100:FF:000013">
    <property type="entry name" value="NADPH-dependent codeinone reductase 1-1"/>
    <property type="match status" value="1"/>
</dbReference>
<gene>
    <name evidence="7" type="primary">COR2_10</name>
    <name evidence="7" type="ORF">CK203_032552</name>
</gene>
<dbReference type="GO" id="GO:0016491">
    <property type="term" value="F:oxidoreductase activity"/>
    <property type="evidence" value="ECO:0007669"/>
    <property type="project" value="InterPro"/>
</dbReference>
<dbReference type="GO" id="GO:0009821">
    <property type="term" value="P:alkaloid biosynthetic process"/>
    <property type="evidence" value="ECO:0007669"/>
    <property type="project" value="UniProtKB-ARBA"/>
</dbReference>
<dbReference type="EMBL" id="QGNW01000166">
    <property type="protein sequence ID" value="RVW89261.1"/>
    <property type="molecule type" value="Genomic_DNA"/>
</dbReference>
<dbReference type="AlphaFoldDB" id="A0A438HXS5"/>
<dbReference type="InterPro" id="IPR018170">
    <property type="entry name" value="Aldo/ket_reductase_CS"/>
</dbReference>
<evidence type="ECO:0000313" key="8">
    <source>
        <dbReference type="Proteomes" id="UP000288805"/>
    </source>
</evidence>
<evidence type="ECO:0000256" key="2">
    <source>
        <dbReference type="ARBA" id="ARBA00022857"/>
    </source>
</evidence>
<evidence type="ECO:0000256" key="3">
    <source>
        <dbReference type="PIRSR" id="PIRSR000097-1"/>
    </source>
</evidence>
<dbReference type="SUPFAM" id="SSF51430">
    <property type="entry name" value="NAD(P)-linked oxidoreductase"/>
    <property type="match status" value="1"/>
</dbReference>
<name>A0A438HXS5_VITVI</name>
<evidence type="ECO:0000256" key="5">
    <source>
        <dbReference type="PIRSR" id="PIRSR000097-3"/>
    </source>
</evidence>
<evidence type="ECO:0000256" key="1">
    <source>
        <dbReference type="ARBA" id="ARBA00007905"/>
    </source>
</evidence>
<accession>A0A438HXS5</accession>
<evidence type="ECO:0000259" key="6">
    <source>
        <dbReference type="Pfam" id="PF00248"/>
    </source>
</evidence>
<dbReference type="PRINTS" id="PR00069">
    <property type="entry name" value="ALDKETRDTASE"/>
</dbReference>
<dbReference type="PROSITE" id="PS00063">
    <property type="entry name" value="ALDOKETO_REDUCTASE_3"/>
    <property type="match status" value="1"/>
</dbReference>
<dbReference type="InterPro" id="IPR023210">
    <property type="entry name" value="NADP_OxRdtase_dom"/>
</dbReference>
<comment type="caution">
    <text evidence="7">The sequence shown here is derived from an EMBL/GenBank/DDBJ whole genome shotgun (WGS) entry which is preliminary data.</text>
</comment>
<feature type="active site" description="Proton donor" evidence="3">
    <location>
        <position position="54"/>
    </location>
</feature>
<evidence type="ECO:0000256" key="4">
    <source>
        <dbReference type="PIRSR" id="PIRSR000097-2"/>
    </source>
</evidence>
<sequence>MGSIPEKALGSTGKAIPLVGMGTAVYRSAPSETKDSVLHAIKVGYRHFDTASVYNSEKPLGEAIKKALQIGLINSRDELFVTSKLWGNNAHPHCVLPTLQQTLKNLELEYLDLYLIHWPLSMKPGNFEFPVKKEDLLPMDYASVWKDLEDCQKLGLTKAIGVSNFSSKKLDDLLRISTIPPAVNQVEMNPLWQQKKLREFCTEKGIHITAYSPLGARGTPWEVCLRWIYEQGVSVVVKSFNKERMKENLAIFDWELTAEDIQKIDQIQQFKGVPALEFISDEGPTGLSWSCGMRRFNSD</sequence>
<dbReference type="PIRSF" id="PIRSF000097">
    <property type="entry name" value="AKR"/>
    <property type="match status" value="1"/>
</dbReference>
<dbReference type="PROSITE" id="PS00062">
    <property type="entry name" value="ALDOKETO_REDUCTASE_2"/>
    <property type="match status" value="1"/>
</dbReference>